<organism evidence="2 3">
    <name type="scientific">Hyella patelloides LEGE 07179</name>
    <dbReference type="NCBI Taxonomy" id="945734"/>
    <lineage>
        <taxon>Bacteria</taxon>
        <taxon>Bacillati</taxon>
        <taxon>Cyanobacteriota</taxon>
        <taxon>Cyanophyceae</taxon>
        <taxon>Pleurocapsales</taxon>
        <taxon>Hyellaceae</taxon>
        <taxon>Hyella</taxon>
    </lineage>
</organism>
<dbReference type="RefSeq" id="WP_144872588.1">
    <property type="nucleotide sequence ID" value="NZ_LR213990.1"/>
</dbReference>
<dbReference type="EMBL" id="CAACVJ010000165">
    <property type="protein sequence ID" value="VEP14178.1"/>
    <property type="molecule type" value="Genomic_DNA"/>
</dbReference>
<dbReference type="AlphaFoldDB" id="A0A563VRU4"/>
<reference evidence="2 3" key="1">
    <citation type="submission" date="2019-01" db="EMBL/GenBank/DDBJ databases">
        <authorList>
            <person name="Brito A."/>
        </authorList>
    </citation>
    <scope>NUCLEOTIDE SEQUENCE [LARGE SCALE GENOMIC DNA]</scope>
    <source>
        <strain evidence="2">1</strain>
    </source>
</reference>
<evidence type="ECO:0000313" key="3">
    <source>
        <dbReference type="Proteomes" id="UP000320055"/>
    </source>
</evidence>
<proteinExistence type="predicted"/>
<gene>
    <name evidence="2" type="ORF">H1P_2470003</name>
</gene>
<feature type="region of interest" description="Disordered" evidence="1">
    <location>
        <begin position="1"/>
        <end position="23"/>
    </location>
</feature>
<keyword evidence="3" id="KW-1185">Reference proteome</keyword>
<sequence>MFQLKKAPTQESISQEAKPDPLARFRKSLNASRALQDTKLAEGVKGIDRYVEDVEGDWLENWDDEE</sequence>
<protein>
    <submittedName>
        <fullName evidence="2">Uncharacterized protein</fullName>
    </submittedName>
</protein>
<evidence type="ECO:0000313" key="2">
    <source>
        <dbReference type="EMBL" id="VEP14178.1"/>
    </source>
</evidence>
<evidence type="ECO:0000256" key="1">
    <source>
        <dbReference type="SAM" id="MobiDB-lite"/>
    </source>
</evidence>
<dbReference type="OrthoDB" id="518169at2"/>
<dbReference type="Proteomes" id="UP000320055">
    <property type="component" value="Unassembled WGS sequence"/>
</dbReference>
<accession>A0A563VRU4</accession>
<name>A0A563VRU4_9CYAN</name>